<evidence type="ECO:0000313" key="1">
    <source>
        <dbReference type="EMBL" id="KAF2005524.1"/>
    </source>
</evidence>
<dbReference type="EMBL" id="ML977563">
    <property type="protein sequence ID" value="KAF2005524.1"/>
    <property type="molecule type" value="Genomic_DNA"/>
</dbReference>
<accession>A0A6A5WX28</accession>
<evidence type="ECO:0000313" key="2">
    <source>
        <dbReference type="Proteomes" id="UP000799779"/>
    </source>
</evidence>
<dbReference type="AlphaFoldDB" id="A0A6A5WX28"/>
<organism evidence="1 2">
    <name type="scientific">Amniculicola lignicola CBS 123094</name>
    <dbReference type="NCBI Taxonomy" id="1392246"/>
    <lineage>
        <taxon>Eukaryota</taxon>
        <taxon>Fungi</taxon>
        <taxon>Dikarya</taxon>
        <taxon>Ascomycota</taxon>
        <taxon>Pezizomycotina</taxon>
        <taxon>Dothideomycetes</taxon>
        <taxon>Pleosporomycetidae</taxon>
        <taxon>Pleosporales</taxon>
        <taxon>Amniculicolaceae</taxon>
        <taxon>Amniculicola</taxon>
    </lineage>
</organism>
<proteinExistence type="predicted"/>
<dbReference type="Proteomes" id="UP000799779">
    <property type="component" value="Unassembled WGS sequence"/>
</dbReference>
<keyword evidence="2" id="KW-1185">Reference proteome</keyword>
<gene>
    <name evidence="1" type="ORF">P154DRAFT_339722</name>
</gene>
<dbReference type="OrthoDB" id="3649348at2759"/>
<name>A0A6A5WX28_9PLEO</name>
<sequence length="129" mass="14160">MTNRSSAIHIVTDTFAGKIDIPLLLSVKHLSILSIDKNLGSQSYSASLVALATGGGVTRFEIGRIRGAYEDDPQVPWLRADLSKRKLKMTPPATGEEAYGKTAAERLKKRLDELQVGKEGVVKKGMFWF</sequence>
<reference evidence="1" key="1">
    <citation type="journal article" date="2020" name="Stud. Mycol.">
        <title>101 Dothideomycetes genomes: a test case for predicting lifestyles and emergence of pathogens.</title>
        <authorList>
            <person name="Haridas S."/>
            <person name="Albert R."/>
            <person name="Binder M."/>
            <person name="Bloem J."/>
            <person name="Labutti K."/>
            <person name="Salamov A."/>
            <person name="Andreopoulos B."/>
            <person name="Baker S."/>
            <person name="Barry K."/>
            <person name="Bills G."/>
            <person name="Bluhm B."/>
            <person name="Cannon C."/>
            <person name="Castanera R."/>
            <person name="Culley D."/>
            <person name="Daum C."/>
            <person name="Ezra D."/>
            <person name="Gonzalez J."/>
            <person name="Henrissat B."/>
            <person name="Kuo A."/>
            <person name="Liang C."/>
            <person name="Lipzen A."/>
            <person name="Lutzoni F."/>
            <person name="Magnuson J."/>
            <person name="Mondo S."/>
            <person name="Nolan M."/>
            <person name="Ohm R."/>
            <person name="Pangilinan J."/>
            <person name="Park H.-J."/>
            <person name="Ramirez L."/>
            <person name="Alfaro M."/>
            <person name="Sun H."/>
            <person name="Tritt A."/>
            <person name="Yoshinaga Y."/>
            <person name="Zwiers L.-H."/>
            <person name="Turgeon B."/>
            <person name="Goodwin S."/>
            <person name="Spatafora J."/>
            <person name="Crous P."/>
            <person name="Grigoriev I."/>
        </authorList>
    </citation>
    <scope>NUCLEOTIDE SEQUENCE</scope>
    <source>
        <strain evidence="1">CBS 123094</strain>
    </source>
</reference>
<protein>
    <submittedName>
        <fullName evidence="1">Uncharacterized protein</fullName>
    </submittedName>
</protein>